<evidence type="ECO:0000259" key="8">
    <source>
        <dbReference type="Pfam" id="PF00535"/>
    </source>
</evidence>
<dbReference type="EMBL" id="UGHV01000001">
    <property type="protein sequence ID" value="STO97313.1"/>
    <property type="molecule type" value="Genomic_DNA"/>
</dbReference>
<keyword evidence="6 7" id="KW-0472">Membrane</keyword>
<keyword evidence="3 9" id="KW-0808">Transferase</keyword>
<dbReference type="InterPro" id="IPR029044">
    <property type="entry name" value="Nucleotide-diphossugar_trans"/>
</dbReference>
<keyword evidence="4 7" id="KW-0812">Transmembrane</keyword>
<sequence>MISPPPPRRIPTRALKLSRNVGHQNALLAGLDFVAQQCDCAISIDADLQDDIEVFDAFVAAFKQGKEVVYGVRKRRDTDTAFKRKSAQGFYDLMAFLGVKIIYNHADYRLLSSRAITALREFKEVNLFLRGIVPLLGFSSGVVEYDRLSRYAGESKYPLRKMLSFAWNGITSFSIVPLRLVSVIGFVFFLLSIGLGGYVLFVRFFTDWAVYGWASTMIPLSFFSGVQLLSLGVIGEYVGKIYQESKARPRYFIDEIR</sequence>
<feature type="domain" description="Glycosyltransferase 2-like" evidence="8">
    <location>
        <begin position="15"/>
        <end position="115"/>
    </location>
</feature>
<proteinExistence type="predicted"/>
<dbReference type="Proteomes" id="UP000254841">
    <property type="component" value="Unassembled WGS sequence"/>
</dbReference>
<keyword evidence="5 7" id="KW-1133">Transmembrane helix</keyword>
<feature type="transmembrane region" description="Helical" evidence="7">
    <location>
        <begin position="180"/>
        <end position="205"/>
    </location>
</feature>
<dbReference type="EC" id="2.4.-.-" evidence="9"/>
<evidence type="ECO:0000256" key="5">
    <source>
        <dbReference type="ARBA" id="ARBA00022989"/>
    </source>
</evidence>
<dbReference type="GO" id="GO:0005886">
    <property type="term" value="C:plasma membrane"/>
    <property type="evidence" value="ECO:0007669"/>
    <property type="project" value="TreeGrafter"/>
</dbReference>
<accession>A0A377J697</accession>
<dbReference type="AlphaFoldDB" id="A0A377J697"/>
<evidence type="ECO:0000256" key="6">
    <source>
        <dbReference type="ARBA" id="ARBA00023136"/>
    </source>
</evidence>
<evidence type="ECO:0000256" key="2">
    <source>
        <dbReference type="ARBA" id="ARBA00022676"/>
    </source>
</evidence>
<evidence type="ECO:0000256" key="3">
    <source>
        <dbReference type="ARBA" id="ARBA00022679"/>
    </source>
</evidence>
<dbReference type="InterPro" id="IPR001173">
    <property type="entry name" value="Glyco_trans_2-like"/>
</dbReference>
<gene>
    <name evidence="9" type="primary">ykoT_4</name>
    <name evidence="9" type="ORF">NCTC12410_01138</name>
</gene>
<evidence type="ECO:0000256" key="7">
    <source>
        <dbReference type="SAM" id="Phobius"/>
    </source>
</evidence>
<dbReference type="GO" id="GO:0016757">
    <property type="term" value="F:glycosyltransferase activity"/>
    <property type="evidence" value="ECO:0007669"/>
    <property type="project" value="UniProtKB-KW"/>
</dbReference>
<reference evidence="9 10" key="1">
    <citation type="submission" date="2018-06" db="EMBL/GenBank/DDBJ databases">
        <authorList>
            <consortium name="Pathogen Informatics"/>
            <person name="Doyle S."/>
        </authorList>
    </citation>
    <scope>NUCLEOTIDE SEQUENCE [LARGE SCALE GENOMIC DNA]</scope>
    <source>
        <strain evidence="9 10">NCTC12410</strain>
    </source>
</reference>
<comment type="subcellular location">
    <subcellularLocation>
        <location evidence="1">Membrane</location>
        <topology evidence="1">Multi-pass membrane protein</topology>
    </subcellularLocation>
</comment>
<evidence type="ECO:0000313" key="10">
    <source>
        <dbReference type="Proteomes" id="UP000254841"/>
    </source>
</evidence>
<protein>
    <submittedName>
        <fullName evidence="9">Uncharacterized glycosyltransferase ykoT</fullName>
        <ecNumber evidence="9">2.4.-.-</ecNumber>
    </submittedName>
</protein>
<dbReference type="PANTHER" id="PTHR48090:SF1">
    <property type="entry name" value="PROPHAGE BACTOPRENOL GLUCOSYL TRANSFERASE HOMOLOG"/>
    <property type="match status" value="1"/>
</dbReference>
<dbReference type="RefSeq" id="WP_115011558.1">
    <property type="nucleotide sequence ID" value="NZ_UGHV01000001.1"/>
</dbReference>
<evidence type="ECO:0000256" key="4">
    <source>
        <dbReference type="ARBA" id="ARBA00022692"/>
    </source>
</evidence>
<organism evidence="9 10">
    <name type="scientific">Helicobacter canis</name>
    <dbReference type="NCBI Taxonomy" id="29419"/>
    <lineage>
        <taxon>Bacteria</taxon>
        <taxon>Pseudomonadati</taxon>
        <taxon>Campylobacterota</taxon>
        <taxon>Epsilonproteobacteria</taxon>
        <taxon>Campylobacterales</taxon>
        <taxon>Helicobacteraceae</taxon>
        <taxon>Helicobacter</taxon>
    </lineage>
</organism>
<feature type="transmembrane region" description="Helical" evidence="7">
    <location>
        <begin position="217"/>
        <end position="238"/>
    </location>
</feature>
<dbReference type="Pfam" id="PF00535">
    <property type="entry name" value="Glycos_transf_2"/>
    <property type="match status" value="1"/>
</dbReference>
<dbReference type="InterPro" id="IPR050256">
    <property type="entry name" value="Glycosyltransferase_2"/>
</dbReference>
<evidence type="ECO:0000313" key="9">
    <source>
        <dbReference type="EMBL" id="STO97313.1"/>
    </source>
</evidence>
<evidence type="ECO:0000256" key="1">
    <source>
        <dbReference type="ARBA" id="ARBA00004141"/>
    </source>
</evidence>
<name>A0A377J697_9HELI</name>
<dbReference type="PANTHER" id="PTHR48090">
    <property type="entry name" value="UNDECAPRENYL-PHOSPHATE 4-DEOXY-4-FORMAMIDO-L-ARABINOSE TRANSFERASE-RELATED"/>
    <property type="match status" value="1"/>
</dbReference>
<keyword evidence="2 9" id="KW-0328">Glycosyltransferase</keyword>
<dbReference type="OrthoDB" id="9802649at2"/>
<dbReference type="SUPFAM" id="SSF53448">
    <property type="entry name" value="Nucleotide-diphospho-sugar transferases"/>
    <property type="match status" value="1"/>
</dbReference>